<protein>
    <recommendedName>
        <fullName evidence="2">histidine kinase</fullName>
        <ecNumber evidence="2">2.7.13.3</ecNumber>
    </recommendedName>
</protein>
<gene>
    <name evidence="9" type="ORF">D7V88_10955</name>
</gene>
<proteinExistence type="predicted"/>
<dbReference type="Gene3D" id="3.30.565.10">
    <property type="entry name" value="Histidine kinase-like ATPase, C-terminal domain"/>
    <property type="match status" value="1"/>
</dbReference>
<evidence type="ECO:0000313" key="9">
    <source>
        <dbReference type="EMBL" id="RKG90515.1"/>
    </source>
</evidence>
<dbReference type="Pfam" id="PF02518">
    <property type="entry name" value="HATPase_c"/>
    <property type="match status" value="1"/>
</dbReference>
<dbReference type="InterPro" id="IPR050980">
    <property type="entry name" value="2C_sensor_his_kinase"/>
</dbReference>
<comment type="catalytic activity">
    <reaction evidence="1">
        <text>ATP + protein L-histidine = ADP + protein N-phospho-L-histidine.</text>
        <dbReference type="EC" id="2.7.13.3"/>
    </reaction>
</comment>
<dbReference type="AlphaFoldDB" id="A0A3A8J4W1"/>
<comment type="caution">
    <text evidence="9">The sequence shown here is derived from an EMBL/GenBank/DDBJ whole genome shotgun (WGS) entry which is preliminary data.</text>
</comment>
<keyword evidence="6" id="KW-0902">Two-component regulatory system</keyword>
<dbReference type="Proteomes" id="UP000268094">
    <property type="component" value="Unassembled WGS sequence"/>
</dbReference>
<dbReference type="SUPFAM" id="SSF55874">
    <property type="entry name" value="ATPase domain of HSP90 chaperone/DNA topoisomerase II/histidine kinase"/>
    <property type="match status" value="1"/>
</dbReference>
<dbReference type="InterPro" id="IPR004358">
    <property type="entry name" value="Sig_transdc_His_kin-like_C"/>
</dbReference>
<evidence type="ECO:0000259" key="8">
    <source>
        <dbReference type="PROSITE" id="PS50109"/>
    </source>
</evidence>
<dbReference type="GO" id="GO:0000160">
    <property type="term" value="P:phosphorelay signal transduction system"/>
    <property type="evidence" value="ECO:0007669"/>
    <property type="project" value="UniProtKB-KW"/>
</dbReference>
<dbReference type="OrthoDB" id="5380878at2"/>
<evidence type="ECO:0000256" key="6">
    <source>
        <dbReference type="ARBA" id="ARBA00023012"/>
    </source>
</evidence>
<dbReference type="RefSeq" id="WP_120540568.1">
    <property type="nucleotide sequence ID" value="NZ_RAVZ01000054.1"/>
</dbReference>
<evidence type="ECO:0000256" key="4">
    <source>
        <dbReference type="ARBA" id="ARBA00022679"/>
    </source>
</evidence>
<keyword evidence="7" id="KW-1133">Transmembrane helix</keyword>
<keyword evidence="4" id="KW-0808">Transferase</keyword>
<evidence type="ECO:0000256" key="7">
    <source>
        <dbReference type="SAM" id="Phobius"/>
    </source>
</evidence>
<dbReference type="PROSITE" id="PS50109">
    <property type="entry name" value="HIS_KIN"/>
    <property type="match status" value="1"/>
</dbReference>
<keyword evidence="5 9" id="KW-0418">Kinase</keyword>
<dbReference type="PANTHER" id="PTHR44936:SF9">
    <property type="entry name" value="SENSOR PROTEIN CREC"/>
    <property type="match status" value="1"/>
</dbReference>
<dbReference type="InterPro" id="IPR003594">
    <property type="entry name" value="HATPase_dom"/>
</dbReference>
<keyword evidence="3" id="KW-0597">Phosphoprotein</keyword>
<dbReference type="PANTHER" id="PTHR44936">
    <property type="entry name" value="SENSOR PROTEIN CREC"/>
    <property type="match status" value="1"/>
</dbReference>
<feature type="transmembrane region" description="Helical" evidence="7">
    <location>
        <begin position="56"/>
        <end position="76"/>
    </location>
</feature>
<dbReference type="EMBL" id="RAVZ01000054">
    <property type="protein sequence ID" value="RKG90515.1"/>
    <property type="molecule type" value="Genomic_DNA"/>
</dbReference>
<feature type="transmembrane region" description="Helical" evidence="7">
    <location>
        <begin position="177"/>
        <end position="198"/>
    </location>
</feature>
<feature type="transmembrane region" description="Helical" evidence="7">
    <location>
        <begin position="144"/>
        <end position="165"/>
    </location>
</feature>
<evidence type="ECO:0000256" key="1">
    <source>
        <dbReference type="ARBA" id="ARBA00000085"/>
    </source>
</evidence>
<dbReference type="SMART" id="SM00387">
    <property type="entry name" value="HATPase_c"/>
    <property type="match status" value="1"/>
</dbReference>
<reference evidence="10" key="1">
    <citation type="submission" date="2018-09" db="EMBL/GenBank/DDBJ databases">
        <authorList>
            <person name="Livingstone P.G."/>
            <person name="Whitworth D.E."/>
        </authorList>
    </citation>
    <scope>NUCLEOTIDE SEQUENCE [LARGE SCALE GENOMIC DNA]</scope>
    <source>
        <strain evidence="10">CA054A</strain>
    </source>
</reference>
<feature type="transmembrane region" description="Helical" evidence="7">
    <location>
        <begin position="88"/>
        <end position="112"/>
    </location>
</feature>
<sequence length="443" mass="46572">MSEHPPPATPEQIAHRVLADASNDGEAWVSTVRMVFCGLVLTRFLMLGGIHAEGGIPAALVQLPVLGFAIGASAVARWAARRRLFGPGLLVASTVLDAVFAHASLLSTLVWHGPHYTGLLRMPDPSAAIAVVFITALRLSPRAAWAGAAANLLLMGGLVALDFHLNARFVTYGLSEVALLFIFIGSVGAVASMACVIARRMVLKAGCESARVERTRRHLDLLLREHHDVRTLLSSARLRADLLVRDPASAACSRYAQALVQDLRELGDFVSSVKSRTLGELAMIDEAELVDVGATLRHAADVVRSRFAHVHIVVGTEAPDTPRGQAPRARIVGGERGLSHVVTNLLVNACEGDGQRGARTVRVSVEPDGNPLLIRLRVSDDGPGFREGLLEGARPWGGTTKRDGSGLGMLLVGGLVEASGGSLLASSPPGGGARVDVLLPSGG</sequence>
<keyword evidence="7" id="KW-0812">Transmembrane</keyword>
<dbReference type="EC" id="2.7.13.3" evidence="2"/>
<keyword evidence="10" id="KW-1185">Reference proteome</keyword>
<evidence type="ECO:0000256" key="3">
    <source>
        <dbReference type="ARBA" id="ARBA00022553"/>
    </source>
</evidence>
<name>A0A3A8J4W1_9BACT</name>
<dbReference type="InterPro" id="IPR005467">
    <property type="entry name" value="His_kinase_dom"/>
</dbReference>
<accession>A0A3A8J4W1</accession>
<dbReference type="PRINTS" id="PR00344">
    <property type="entry name" value="BCTRLSENSOR"/>
</dbReference>
<keyword evidence="7" id="KW-0472">Membrane</keyword>
<evidence type="ECO:0000256" key="2">
    <source>
        <dbReference type="ARBA" id="ARBA00012438"/>
    </source>
</evidence>
<organism evidence="9 10">
    <name type="scientific">Corallococcus terminator</name>
    <dbReference type="NCBI Taxonomy" id="2316733"/>
    <lineage>
        <taxon>Bacteria</taxon>
        <taxon>Pseudomonadati</taxon>
        <taxon>Myxococcota</taxon>
        <taxon>Myxococcia</taxon>
        <taxon>Myxococcales</taxon>
        <taxon>Cystobacterineae</taxon>
        <taxon>Myxococcaceae</taxon>
        <taxon>Corallococcus</taxon>
    </lineage>
</organism>
<evidence type="ECO:0000256" key="5">
    <source>
        <dbReference type="ARBA" id="ARBA00022777"/>
    </source>
</evidence>
<evidence type="ECO:0000313" key="10">
    <source>
        <dbReference type="Proteomes" id="UP000268094"/>
    </source>
</evidence>
<dbReference type="GO" id="GO:0004673">
    <property type="term" value="F:protein histidine kinase activity"/>
    <property type="evidence" value="ECO:0007669"/>
    <property type="project" value="UniProtKB-EC"/>
</dbReference>
<dbReference type="InterPro" id="IPR036890">
    <property type="entry name" value="HATPase_C_sf"/>
</dbReference>
<feature type="domain" description="Histidine kinase" evidence="8">
    <location>
        <begin position="224"/>
        <end position="443"/>
    </location>
</feature>